<evidence type="ECO:0000313" key="9">
    <source>
        <dbReference type="Proteomes" id="UP000469430"/>
    </source>
</evidence>
<dbReference type="Gene3D" id="1.10.760.10">
    <property type="entry name" value="Cytochrome c-like domain"/>
    <property type="match status" value="1"/>
</dbReference>
<name>A0A6I4TWF7_9SPHN</name>
<feature type="signal peptide" evidence="6">
    <location>
        <begin position="1"/>
        <end position="21"/>
    </location>
</feature>
<feature type="region of interest" description="Disordered" evidence="5">
    <location>
        <begin position="24"/>
        <end position="51"/>
    </location>
</feature>
<dbReference type="PROSITE" id="PS51007">
    <property type="entry name" value="CYTC"/>
    <property type="match status" value="1"/>
</dbReference>
<dbReference type="Proteomes" id="UP000469430">
    <property type="component" value="Unassembled WGS sequence"/>
</dbReference>
<evidence type="ECO:0000256" key="4">
    <source>
        <dbReference type="PROSITE-ProRule" id="PRU00433"/>
    </source>
</evidence>
<dbReference type="GO" id="GO:0046872">
    <property type="term" value="F:metal ion binding"/>
    <property type="evidence" value="ECO:0007669"/>
    <property type="project" value="UniProtKB-KW"/>
</dbReference>
<evidence type="ECO:0000256" key="1">
    <source>
        <dbReference type="ARBA" id="ARBA00022617"/>
    </source>
</evidence>
<evidence type="ECO:0000313" key="8">
    <source>
        <dbReference type="EMBL" id="MXP00377.1"/>
    </source>
</evidence>
<keyword evidence="2 4" id="KW-0479">Metal-binding</keyword>
<keyword evidence="1 4" id="KW-0349">Heme</keyword>
<feature type="compositionally biased region" description="Pro residues" evidence="5">
    <location>
        <begin position="31"/>
        <end position="43"/>
    </location>
</feature>
<keyword evidence="9" id="KW-1185">Reference proteome</keyword>
<dbReference type="GO" id="GO:0020037">
    <property type="term" value="F:heme binding"/>
    <property type="evidence" value="ECO:0007669"/>
    <property type="project" value="InterPro"/>
</dbReference>
<keyword evidence="3 4" id="KW-0408">Iron</keyword>
<evidence type="ECO:0000256" key="3">
    <source>
        <dbReference type="ARBA" id="ARBA00023004"/>
    </source>
</evidence>
<proteinExistence type="predicted"/>
<keyword evidence="6" id="KW-0732">Signal</keyword>
<evidence type="ECO:0000256" key="2">
    <source>
        <dbReference type="ARBA" id="ARBA00022723"/>
    </source>
</evidence>
<dbReference type="InterPro" id="IPR036909">
    <property type="entry name" value="Cyt_c-like_dom_sf"/>
</dbReference>
<dbReference type="AlphaFoldDB" id="A0A6I4TWF7"/>
<dbReference type="RefSeq" id="WP_161392085.1">
    <property type="nucleotide sequence ID" value="NZ_JBHSCP010000002.1"/>
</dbReference>
<dbReference type="Pfam" id="PF13442">
    <property type="entry name" value="Cytochrome_CBB3"/>
    <property type="match status" value="1"/>
</dbReference>
<accession>A0A6I4TWF7</accession>
<dbReference type="GO" id="GO:0009055">
    <property type="term" value="F:electron transfer activity"/>
    <property type="evidence" value="ECO:0007669"/>
    <property type="project" value="InterPro"/>
</dbReference>
<evidence type="ECO:0000256" key="5">
    <source>
        <dbReference type="SAM" id="MobiDB-lite"/>
    </source>
</evidence>
<gene>
    <name evidence="8" type="ORF">GRI97_15405</name>
</gene>
<sequence>MNRRIALSLLLAAGLLTGCEAASDAGADAPAGPPAGGPPPMPQPITLAKRPDATGGEAAYVAKCVMCHGPNGMGFGLLARRMDQPDLEKRDDLTTDYVELAARQGIGNMPAIPRGEVSDAELRQIAEYLAAGPHGAPAGAAQ</sequence>
<feature type="chain" id="PRO_5026208285" evidence="6">
    <location>
        <begin position="22"/>
        <end position="142"/>
    </location>
</feature>
<evidence type="ECO:0000256" key="6">
    <source>
        <dbReference type="SAM" id="SignalP"/>
    </source>
</evidence>
<dbReference type="InterPro" id="IPR009056">
    <property type="entry name" value="Cyt_c-like_dom"/>
</dbReference>
<feature type="domain" description="Cytochrome c" evidence="7">
    <location>
        <begin position="51"/>
        <end position="133"/>
    </location>
</feature>
<evidence type="ECO:0000259" key="7">
    <source>
        <dbReference type="PROSITE" id="PS51007"/>
    </source>
</evidence>
<dbReference type="OrthoDB" id="5514238at2"/>
<comment type="caution">
    <text evidence="8">The sequence shown here is derived from an EMBL/GenBank/DDBJ whole genome shotgun (WGS) entry which is preliminary data.</text>
</comment>
<organism evidence="8 9">
    <name type="scientific">Croceibacterium xixiisoli</name>
    <dbReference type="NCBI Taxonomy" id="1476466"/>
    <lineage>
        <taxon>Bacteria</taxon>
        <taxon>Pseudomonadati</taxon>
        <taxon>Pseudomonadota</taxon>
        <taxon>Alphaproteobacteria</taxon>
        <taxon>Sphingomonadales</taxon>
        <taxon>Erythrobacteraceae</taxon>
        <taxon>Croceibacterium</taxon>
    </lineage>
</organism>
<dbReference type="PROSITE" id="PS51257">
    <property type="entry name" value="PROKAR_LIPOPROTEIN"/>
    <property type="match status" value="1"/>
</dbReference>
<dbReference type="EMBL" id="WTYJ01000003">
    <property type="protein sequence ID" value="MXP00377.1"/>
    <property type="molecule type" value="Genomic_DNA"/>
</dbReference>
<protein>
    <submittedName>
        <fullName evidence="8">C-type cytochrome</fullName>
    </submittedName>
</protein>
<dbReference type="SUPFAM" id="SSF46626">
    <property type="entry name" value="Cytochrome c"/>
    <property type="match status" value="1"/>
</dbReference>
<reference evidence="8 9" key="1">
    <citation type="submission" date="2019-12" db="EMBL/GenBank/DDBJ databases">
        <title>Genomic-based taxomic classification of the family Erythrobacteraceae.</title>
        <authorList>
            <person name="Xu L."/>
        </authorList>
    </citation>
    <scope>NUCLEOTIDE SEQUENCE [LARGE SCALE GENOMIC DNA]</scope>
    <source>
        <strain evidence="8 9">S36</strain>
    </source>
</reference>